<feature type="chain" id="PRO_5045461803" description="SLH domain-containing protein" evidence="2">
    <location>
        <begin position="34"/>
        <end position="376"/>
    </location>
</feature>
<feature type="domain" description="SLH" evidence="3">
    <location>
        <begin position="96"/>
        <end position="155"/>
    </location>
</feature>
<dbReference type="Proteomes" id="UP000215545">
    <property type="component" value="Unassembled WGS sequence"/>
</dbReference>
<evidence type="ECO:0000313" key="5">
    <source>
        <dbReference type="Proteomes" id="UP000215545"/>
    </source>
</evidence>
<comment type="caution">
    <text evidence="4">The sequence shown here is derived from an EMBL/GenBank/DDBJ whole genome shotgun (WGS) entry which is preliminary data.</text>
</comment>
<keyword evidence="5" id="KW-1185">Reference proteome</keyword>
<accession>A0ABX4E7E3</accession>
<organism evidence="4 5">
    <name type="scientific">Domibacillus enclensis</name>
    <dbReference type="NCBI Taxonomy" id="1017273"/>
    <lineage>
        <taxon>Bacteria</taxon>
        <taxon>Bacillati</taxon>
        <taxon>Bacillota</taxon>
        <taxon>Bacilli</taxon>
        <taxon>Bacillales</taxon>
        <taxon>Bacillaceae</taxon>
        <taxon>Domibacillus</taxon>
    </lineage>
</organism>
<reference evidence="5" key="1">
    <citation type="submission" date="2017-03" db="EMBL/GenBank/DDBJ databases">
        <title>Bacillus sp. V-88(T) DSM27956, whole genome shotgun sequencing project.</title>
        <authorList>
            <person name="Dastager S.G."/>
            <person name="Neurgaonkar P.S."/>
            <person name="Dharne M.S."/>
        </authorList>
    </citation>
    <scope>NUCLEOTIDE SEQUENCE [LARGE SCALE GENOMIC DNA]</scope>
    <source>
        <strain evidence="5">DSM 25145</strain>
    </source>
</reference>
<evidence type="ECO:0000256" key="1">
    <source>
        <dbReference type="ARBA" id="ARBA00022729"/>
    </source>
</evidence>
<evidence type="ECO:0000313" key="4">
    <source>
        <dbReference type="EMBL" id="OXS77517.1"/>
    </source>
</evidence>
<keyword evidence="1 2" id="KW-0732">Signal</keyword>
<dbReference type="EMBL" id="MWSK01000005">
    <property type="protein sequence ID" value="OXS77517.1"/>
    <property type="molecule type" value="Genomic_DNA"/>
</dbReference>
<dbReference type="PANTHER" id="PTHR43308">
    <property type="entry name" value="OUTER MEMBRANE PROTEIN ALPHA-RELATED"/>
    <property type="match status" value="1"/>
</dbReference>
<feature type="domain" description="SLH" evidence="3">
    <location>
        <begin position="32"/>
        <end position="95"/>
    </location>
</feature>
<proteinExistence type="predicted"/>
<evidence type="ECO:0000259" key="3">
    <source>
        <dbReference type="PROSITE" id="PS51272"/>
    </source>
</evidence>
<dbReference type="PANTHER" id="PTHR43308:SF5">
    <property type="entry name" value="S-LAYER PROTEIN _ PEPTIDOGLYCAN ENDO-BETA-N-ACETYLGLUCOSAMINIDASE"/>
    <property type="match status" value="1"/>
</dbReference>
<gene>
    <name evidence="4" type="ORF">B1B05_11820</name>
</gene>
<sequence>MRKKEKEEDRMKLPSVIAAVILSFSTMGSTAGAADFVDVPDTNRFYENIDALSDLNIISGYPDGTFQPKAEVTRGQAAILIGRALGLDGTKRATSFSDVNAANTASGYIESAAAAGIISGFPDGTYRPNEPVTRGQTAILMGRAFDVTEAVDIHFPDVSPRSAAYPFVENMIAAGIASGYSNGLYRPFVAVPREQFAAFLHRAYTYEPGTEEVDWTDYFLANGQTASFLGEGNEFASYTTHTVWHDSRHVTVYEDNSGTVMARTFRLEDHQVVVIREEGEQYEDFEPAPGELDALAPLHIYLKEPLEEGASFEGWTIIDDEAILISPLRAFNQVIVLERMENGAVIRSYFAERYGEVKRELLMDDFMVTSEIESVH</sequence>
<dbReference type="PROSITE" id="PS51272">
    <property type="entry name" value="SLH"/>
    <property type="match status" value="3"/>
</dbReference>
<name>A0ABX4E7E3_9BACI</name>
<dbReference type="InterPro" id="IPR051465">
    <property type="entry name" value="Cell_Envelope_Struct_Comp"/>
</dbReference>
<feature type="domain" description="SLH" evidence="3">
    <location>
        <begin position="156"/>
        <end position="214"/>
    </location>
</feature>
<protein>
    <recommendedName>
        <fullName evidence="3">SLH domain-containing protein</fullName>
    </recommendedName>
</protein>
<dbReference type="Pfam" id="PF00395">
    <property type="entry name" value="SLH"/>
    <property type="match status" value="3"/>
</dbReference>
<feature type="signal peptide" evidence="2">
    <location>
        <begin position="1"/>
        <end position="33"/>
    </location>
</feature>
<evidence type="ECO:0000256" key="2">
    <source>
        <dbReference type="SAM" id="SignalP"/>
    </source>
</evidence>
<dbReference type="InterPro" id="IPR001119">
    <property type="entry name" value="SLH_dom"/>
</dbReference>